<dbReference type="Gene3D" id="3.40.50.10810">
    <property type="entry name" value="Tandem AAA-ATPase domain"/>
    <property type="match status" value="1"/>
</dbReference>
<dbReference type="OrthoDB" id="448448at2759"/>
<dbReference type="Proteomes" id="UP000246740">
    <property type="component" value="Unassembled WGS sequence"/>
</dbReference>
<dbReference type="AlphaFoldDB" id="A0A317XLD0"/>
<evidence type="ECO:0000256" key="2">
    <source>
        <dbReference type="ARBA" id="ARBA00022840"/>
    </source>
</evidence>
<dbReference type="EMBL" id="KZ819196">
    <property type="protein sequence ID" value="PWY99125.1"/>
    <property type="molecule type" value="Genomic_DNA"/>
</dbReference>
<keyword evidence="6" id="KW-1185">Reference proteome</keyword>
<dbReference type="InterPro" id="IPR000330">
    <property type="entry name" value="SNF2_N"/>
</dbReference>
<gene>
    <name evidence="5" type="ORF">BCV70DRAFT_207325</name>
</gene>
<accession>A0A317XLD0</accession>
<sequence length="543" mass="60319">MIAKDTLPWQGPIDNPLAGFYCQKYPGKIRAVVLDTAVQEALDKMYDGIGNGRELLPTKASKHIKTCLLPHQELALTFLLEQESDCNWRDLKNKVSSQQNMESLVETVSLPMSLKQATLSLHTVVLDRQGKIQAYQNIITKRNTYQAPKICQGSILANDMGLGKTLSTILLIAYMQELAQCFEALPWQLNIQGVWEDKVHLMMNALLKRGQDKGSEPMMQKERASKKPIRRTMCAALRKVLWKALNGAKLSLTKPMSSKIQRLCNPEQLTAFLLNVDYVSQLNTSRPFPLPDVVCAPLKQAPLLLQATVPLLWYPDPWGHSNTQDASHSLQDFALAGTKWHGAASGNNTEKSARLAKSSSFKNKGKQQATEQVFDTYAHTSDITKVERAQITGDLELSKEDSQAHDGLLVRSLKRINCSRVCPSNLKLMQPQRQPNDSCIPDQKAFCLNGVLGRLSKRICMLFPGMDSVATFATEQDCPDFPGSTKVLMTSAGTRVQLKMSYSGKAKVLDHVTGCYSKGLQQQVQSFVGELFPFETTCKVGPC</sequence>
<dbReference type="GO" id="GO:0005524">
    <property type="term" value="F:ATP binding"/>
    <property type="evidence" value="ECO:0007669"/>
    <property type="project" value="InterPro"/>
</dbReference>
<dbReference type="STRING" id="1882483.A0A317XLD0"/>
<evidence type="ECO:0000256" key="3">
    <source>
        <dbReference type="SAM" id="MobiDB-lite"/>
    </source>
</evidence>
<dbReference type="InParanoid" id="A0A317XLD0"/>
<dbReference type="Pfam" id="PF00176">
    <property type="entry name" value="SNF2-rel_dom"/>
    <property type="match status" value="1"/>
</dbReference>
<feature type="region of interest" description="Disordered" evidence="3">
    <location>
        <begin position="343"/>
        <end position="364"/>
    </location>
</feature>
<keyword evidence="1" id="KW-0547">Nucleotide-binding</keyword>
<evidence type="ECO:0000259" key="4">
    <source>
        <dbReference type="Pfam" id="PF00176"/>
    </source>
</evidence>
<evidence type="ECO:0000256" key="1">
    <source>
        <dbReference type="ARBA" id="ARBA00022741"/>
    </source>
</evidence>
<organism evidence="5 6">
    <name type="scientific">Testicularia cyperi</name>
    <dbReference type="NCBI Taxonomy" id="1882483"/>
    <lineage>
        <taxon>Eukaryota</taxon>
        <taxon>Fungi</taxon>
        <taxon>Dikarya</taxon>
        <taxon>Basidiomycota</taxon>
        <taxon>Ustilaginomycotina</taxon>
        <taxon>Ustilaginomycetes</taxon>
        <taxon>Ustilaginales</taxon>
        <taxon>Anthracoideaceae</taxon>
        <taxon>Testicularia</taxon>
    </lineage>
</organism>
<feature type="domain" description="SNF2 N-terminal" evidence="4">
    <location>
        <begin position="71"/>
        <end position="183"/>
    </location>
</feature>
<dbReference type="InterPro" id="IPR038718">
    <property type="entry name" value="SNF2-like_sf"/>
</dbReference>
<keyword evidence="2" id="KW-0067">ATP-binding</keyword>
<proteinExistence type="predicted"/>
<evidence type="ECO:0000313" key="5">
    <source>
        <dbReference type="EMBL" id="PWY99125.1"/>
    </source>
</evidence>
<evidence type="ECO:0000313" key="6">
    <source>
        <dbReference type="Proteomes" id="UP000246740"/>
    </source>
</evidence>
<dbReference type="SUPFAM" id="SSF52540">
    <property type="entry name" value="P-loop containing nucleoside triphosphate hydrolases"/>
    <property type="match status" value="1"/>
</dbReference>
<reference evidence="5 6" key="1">
    <citation type="journal article" date="2018" name="Mol. Biol. Evol.">
        <title>Broad Genomic Sampling Reveals a Smut Pathogenic Ancestry of the Fungal Clade Ustilaginomycotina.</title>
        <authorList>
            <person name="Kijpornyongpan T."/>
            <person name="Mondo S.J."/>
            <person name="Barry K."/>
            <person name="Sandor L."/>
            <person name="Lee J."/>
            <person name="Lipzen A."/>
            <person name="Pangilinan J."/>
            <person name="LaButti K."/>
            <person name="Hainaut M."/>
            <person name="Henrissat B."/>
            <person name="Grigoriev I.V."/>
            <person name="Spatafora J.W."/>
            <person name="Aime M.C."/>
        </authorList>
    </citation>
    <scope>NUCLEOTIDE SEQUENCE [LARGE SCALE GENOMIC DNA]</scope>
    <source>
        <strain evidence="5 6">MCA 3645</strain>
    </source>
</reference>
<dbReference type="InterPro" id="IPR027417">
    <property type="entry name" value="P-loop_NTPase"/>
</dbReference>
<name>A0A317XLD0_9BASI</name>
<protein>
    <recommendedName>
        <fullName evidence="4">SNF2 N-terminal domain-containing protein</fullName>
    </recommendedName>
</protein>